<evidence type="ECO:0000313" key="3">
    <source>
        <dbReference type="RefSeq" id="XP_015057567.1"/>
    </source>
</evidence>
<evidence type="ECO:0000313" key="2">
    <source>
        <dbReference type="Proteomes" id="UP000694930"/>
    </source>
</evidence>
<dbReference type="RefSeq" id="XP_015057567.1">
    <property type="nucleotide sequence ID" value="XM_015202081.1"/>
</dbReference>
<dbReference type="GeneID" id="107003810"/>
<organism evidence="2 3">
    <name type="scientific">Solanum pennellii</name>
    <name type="common">Tomato</name>
    <name type="synonym">Lycopersicon pennellii</name>
    <dbReference type="NCBI Taxonomy" id="28526"/>
    <lineage>
        <taxon>Eukaryota</taxon>
        <taxon>Viridiplantae</taxon>
        <taxon>Streptophyta</taxon>
        <taxon>Embryophyta</taxon>
        <taxon>Tracheophyta</taxon>
        <taxon>Spermatophyta</taxon>
        <taxon>Magnoliopsida</taxon>
        <taxon>eudicotyledons</taxon>
        <taxon>Gunneridae</taxon>
        <taxon>Pentapetalae</taxon>
        <taxon>asterids</taxon>
        <taxon>lamiids</taxon>
        <taxon>Solanales</taxon>
        <taxon>Solanaceae</taxon>
        <taxon>Solanoideae</taxon>
        <taxon>Solaneae</taxon>
        <taxon>Solanum</taxon>
        <taxon>Solanum subgen. Lycopersicon</taxon>
    </lineage>
</organism>
<keyword evidence="2" id="KW-1185">Reference proteome</keyword>
<evidence type="ECO:0000256" key="1">
    <source>
        <dbReference type="SAM" id="MobiDB-lite"/>
    </source>
</evidence>
<sequence>MIYAATGSTSTGGPATKKEEGEEVAKIPELHKAFLQYKRITKGTLFYIKFYSATAEIVYDEIKPTIQVNKIGLTREMIIPEKIDVQEEIQKVNIPEFYANKRTIGIATILNELSNNYLNENAIWSYYNRDQTMIYFNCRELRATDMEELRQWILSLLKPEQTPTTRAIRKNFISPNLMTRYCKLVGQKYPDHLCTKCDGEDDYVPEVQLE</sequence>
<reference evidence="3" key="2">
    <citation type="submission" date="2025-08" db="UniProtKB">
        <authorList>
            <consortium name="RefSeq"/>
        </authorList>
    </citation>
    <scope>IDENTIFICATION</scope>
</reference>
<feature type="compositionally biased region" description="Low complexity" evidence="1">
    <location>
        <begin position="1"/>
        <end position="15"/>
    </location>
</feature>
<accession>A0ABM1FJ13</accession>
<gene>
    <name evidence="3" type="primary">LOC107003810</name>
</gene>
<proteinExistence type="predicted"/>
<dbReference type="Proteomes" id="UP000694930">
    <property type="component" value="Chromosome 11"/>
</dbReference>
<name>A0ABM1FJ13_SOLPN</name>
<feature type="region of interest" description="Disordered" evidence="1">
    <location>
        <begin position="1"/>
        <end position="22"/>
    </location>
</feature>
<reference evidence="2" key="1">
    <citation type="journal article" date="2014" name="Nat. Genet.">
        <title>The genome of the stress-tolerant wild tomato species Solanum pennellii.</title>
        <authorList>
            <person name="Bolger A."/>
            <person name="Scossa F."/>
            <person name="Bolger M.E."/>
            <person name="Lanz C."/>
            <person name="Maumus F."/>
            <person name="Tohge T."/>
            <person name="Quesneville H."/>
            <person name="Alseekh S."/>
            <person name="Sorensen I."/>
            <person name="Lichtenstein G."/>
            <person name="Fich E.A."/>
            <person name="Conte M."/>
            <person name="Keller H."/>
            <person name="Schneeberger K."/>
            <person name="Schwacke R."/>
            <person name="Ofner I."/>
            <person name="Vrebalov J."/>
            <person name="Xu Y."/>
            <person name="Osorio S."/>
            <person name="Aflitos S.A."/>
            <person name="Schijlen E."/>
            <person name="Jimenez-Gomez J.M."/>
            <person name="Ryngajllo M."/>
            <person name="Kimura S."/>
            <person name="Kumar R."/>
            <person name="Koenig D."/>
            <person name="Headland L.R."/>
            <person name="Maloof J.N."/>
            <person name="Sinha N."/>
            <person name="van Ham R.C."/>
            <person name="Lankhorst R.K."/>
            <person name="Mao L."/>
            <person name="Vogel A."/>
            <person name="Arsova B."/>
            <person name="Panstruga R."/>
            <person name="Fei Z."/>
            <person name="Rose J.K."/>
            <person name="Zamir D."/>
            <person name="Carrari F."/>
            <person name="Giovannoni J.J."/>
            <person name="Weigel D."/>
            <person name="Usadel B."/>
            <person name="Fernie A.R."/>
        </authorList>
    </citation>
    <scope>NUCLEOTIDE SEQUENCE [LARGE SCALE GENOMIC DNA]</scope>
    <source>
        <strain evidence="2">cv. LA0716</strain>
    </source>
</reference>
<protein>
    <submittedName>
        <fullName evidence="3">Uncharacterized protein LOC107003810</fullName>
    </submittedName>
</protein>